<dbReference type="GO" id="GO:0045892">
    <property type="term" value="P:negative regulation of DNA-templated transcription"/>
    <property type="evidence" value="ECO:0007669"/>
    <property type="project" value="TreeGrafter"/>
</dbReference>
<dbReference type="RefSeq" id="WP_150925969.1">
    <property type="nucleotide sequence ID" value="NZ_CP044232.1"/>
</dbReference>
<dbReference type="SUPFAM" id="SSF46785">
    <property type="entry name" value="Winged helix' DNA-binding domain"/>
    <property type="match status" value="1"/>
</dbReference>
<dbReference type="CDD" id="cd07153">
    <property type="entry name" value="Fur_like"/>
    <property type="match status" value="1"/>
</dbReference>
<keyword evidence="3 7" id="KW-0862">Zinc</keyword>
<evidence type="ECO:0000256" key="7">
    <source>
        <dbReference type="PIRSR" id="PIRSR602481-1"/>
    </source>
</evidence>
<evidence type="ECO:0000256" key="3">
    <source>
        <dbReference type="ARBA" id="ARBA00022833"/>
    </source>
</evidence>
<dbReference type="Pfam" id="PF01475">
    <property type="entry name" value="FUR"/>
    <property type="match status" value="1"/>
</dbReference>
<accession>A0A5J6L6S9</accession>
<sequence>MDDTIPLRQWSATRHEHEALHAAARAEDLRAAMAHLRAHGQRMTEPRRAVLHALAGSADHLTADEVVDLLAESDVHRATVYRTLDLLAASGVVSQRRTASGATGYHLAATGAGRAHLHGHCVDCGAVVMLPLGAFRSLTNQLRATTGFVLAPDRSALAGRCESCAAAR</sequence>
<name>A0A5J6L6S9_9MICO</name>
<evidence type="ECO:0000256" key="6">
    <source>
        <dbReference type="ARBA" id="ARBA00023163"/>
    </source>
</evidence>
<reference evidence="9" key="1">
    <citation type="submission" date="2019-09" db="EMBL/GenBank/DDBJ databases">
        <title>Mumia zhuanghuii sp. nov. isolated from the intestinal contents of plateau pika (Ochotona curzoniae) in the Qinghai-Tibet plateau of China.</title>
        <authorList>
            <person name="Tian Z."/>
        </authorList>
    </citation>
    <scope>NUCLEOTIDE SEQUENCE [LARGE SCALE GENOMIC DNA]</scope>
    <source>
        <strain evidence="9">L-031</strain>
    </source>
</reference>
<dbReference type="GO" id="GO:1900376">
    <property type="term" value="P:regulation of secondary metabolite biosynthetic process"/>
    <property type="evidence" value="ECO:0007669"/>
    <property type="project" value="TreeGrafter"/>
</dbReference>
<dbReference type="GO" id="GO:0003700">
    <property type="term" value="F:DNA-binding transcription factor activity"/>
    <property type="evidence" value="ECO:0007669"/>
    <property type="project" value="InterPro"/>
</dbReference>
<evidence type="ECO:0000313" key="8">
    <source>
        <dbReference type="EMBL" id="QEW04130.1"/>
    </source>
</evidence>
<organism evidence="8 9">
    <name type="scientific">Microbacterium lushaniae</name>
    <dbReference type="NCBI Taxonomy" id="2614639"/>
    <lineage>
        <taxon>Bacteria</taxon>
        <taxon>Bacillati</taxon>
        <taxon>Actinomycetota</taxon>
        <taxon>Actinomycetes</taxon>
        <taxon>Micrococcales</taxon>
        <taxon>Microbacteriaceae</taxon>
        <taxon>Microbacterium</taxon>
    </lineage>
</organism>
<keyword evidence="9" id="KW-1185">Reference proteome</keyword>
<dbReference type="Gene3D" id="3.30.1490.190">
    <property type="match status" value="1"/>
</dbReference>
<dbReference type="InterPro" id="IPR036390">
    <property type="entry name" value="WH_DNA-bd_sf"/>
</dbReference>
<gene>
    <name evidence="8" type="ORF">F6J85_14230</name>
</gene>
<evidence type="ECO:0000256" key="4">
    <source>
        <dbReference type="ARBA" id="ARBA00023015"/>
    </source>
</evidence>
<feature type="binding site" evidence="7">
    <location>
        <position position="161"/>
    </location>
    <ligand>
        <name>Zn(2+)</name>
        <dbReference type="ChEBI" id="CHEBI:29105"/>
    </ligand>
</feature>
<dbReference type="InterPro" id="IPR036388">
    <property type="entry name" value="WH-like_DNA-bd_sf"/>
</dbReference>
<dbReference type="GO" id="GO:0008270">
    <property type="term" value="F:zinc ion binding"/>
    <property type="evidence" value="ECO:0007669"/>
    <property type="project" value="TreeGrafter"/>
</dbReference>
<feature type="binding site" evidence="7">
    <location>
        <position position="164"/>
    </location>
    <ligand>
        <name>Zn(2+)</name>
        <dbReference type="ChEBI" id="CHEBI:29105"/>
    </ligand>
</feature>
<dbReference type="AlphaFoldDB" id="A0A5J6L6S9"/>
<dbReference type="GO" id="GO:0000976">
    <property type="term" value="F:transcription cis-regulatory region binding"/>
    <property type="evidence" value="ECO:0007669"/>
    <property type="project" value="TreeGrafter"/>
</dbReference>
<dbReference type="KEGG" id="mlz:F6J85_14230"/>
<evidence type="ECO:0000313" key="9">
    <source>
        <dbReference type="Proteomes" id="UP000325516"/>
    </source>
</evidence>
<evidence type="ECO:0000256" key="2">
    <source>
        <dbReference type="ARBA" id="ARBA00022491"/>
    </source>
</evidence>
<dbReference type="InterPro" id="IPR043135">
    <property type="entry name" value="Fur_C"/>
</dbReference>
<dbReference type="PANTHER" id="PTHR33202">
    <property type="entry name" value="ZINC UPTAKE REGULATION PROTEIN"/>
    <property type="match status" value="1"/>
</dbReference>
<keyword evidence="7" id="KW-0479">Metal-binding</keyword>
<evidence type="ECO:0000256" key="1">
    <source>
        <dbReference type="ARBA" id="ARBA00007957"/>
    </source>
</evidence>
<proteinExistence type="inferred from homology"/>
<keyword evidence="4" id="KW-0805">Transcription regulation</keyword>
<feature type="binding site" evidence="7">
    <location>
        <position position="124"/>
    </location>
    <ligand>
        <name>Zn(2+)</name>
        <dbReference type="ChEBI" id="CHEBI:29105"/>
    </ligand>
</feature>
<evidence type="ECO:0000256" key="5">
    <source>
        <dbReference type="ARBA" id="ARBA00023125"/>
    </source>
</evidence>
<feature type="binding site" evidence="7">
    <location>
        <position position="121"/>
    </location>
    <ligand>
        <name>Zn(2+)</name>
        <dbReference type="ChEBI" id="CHEBI:29105"/>
    </ligand>
</feature>
<keyword evidence="6" id="KW-0804">Transcription</keyword>
<comment type="cofactor">
    <cofactor evidence="7">
        <name>Zn(2+)</name>
        <dbReference type="ChEBI" id="CHEBI:29105"/>
    </cofactor>
    <text evidence="7">Binds 1 zinc ion per subunit.</text>
</comment>
<keyword evidence="2" id="KW-0678">Repressor</keyword>
<dbReference type="InterPro" id="IPR002481">
    <property type="entry name" value="FUR"/>
</dbReference>
<dbReference type="Gene3D" id="1.10.10.10">
    <property type="entry name" value="Winged helix-like DNA-binding domain superfamily/Winged helix DNA-binding domain"/>
    <property type="match status" value="1"/>
</dbReference>
<comment type="similarity">
    <text evidence="1">Belongs to the Fur family.</text>
</comment>
<dbReference type="EMBL" id="CP044232">
    <property type="protein sequence ID" value="QEW04130.1"/>
    <property type="molecule type" value="Genomic_DNA"/>
</dbReference>
<protein>
    <submittedName>
        <fullName evidence="8">Transcriptional repressor</fullName>
    </submittedName>
</protein>
<dbReference type="PANTHER" id="PTHR33202:SF7">
    <property type="entry name" value="FERRIC UPTAKE REGULATION PROTEIN"/>
    <property type="match status" value="1"/>
</dbReference>
<dbReference type="Proteomes" id="UP000325516">
    <property type="component" value="Chromosome"/>
</dbReference>
<keyword evidence="5" id="KW-0238">DNA-binding</keyword>